<feature type="transmembrane region" description="Helical" evidence="6">
    <location>
        <begin position="103"/>
        <end position="120"/>
    </location>
</feature>
<evidence type="ECO:0000256" key="2">
    <source>
        <dbReference type="ARBA" id="ARBA00022679"/>
    </source>
</evidence>
<organism evidence="7 8">
    <name type="scientific">Maledivibacter halophilus</name>
    <dbReference type="NCBI Taxonomy" id="36842"/>
    <lineage>
        <taxon>Bacteria</taxon>
        <taxon>Bacillati</taxon>
        <taxon>Bacillota</taxon>
        <taxon>Clostridia</taxon>
        <taxon>Peptostreptococcales</taxon>
        <taxon>Caminicellaceae</taxon>
        <taxon>Maledivibacter</taxon>
    </lineage>
</organism>
<evidence type="ECO:0000256" key="5">
    <source>
        <dbReference type="HAMAP-Rule" id="MF_00397"/>
    </source>
</evidence>
<keyword evidence="6" id="KW-0812">Transmembrane</keyword>
<evidence type="ECO:0000256" key="6">
    <source>
        <dbReference type="SAM" id="Phobius"/>
    </source>
</evidence>
<protein>
    <recommendedName>
        <fullName evidence="5">Probable 2-(5''-triphosphoribosyl)-3'-dephosphocoenzyme-A synthase</fullName>
        <shortName evidence="5">2-(5''-triphosphoribosyl)-3'-dephospho-CoA synthase</shortName>
        <ecNumber evidence="5">2.4.2.52</ecNumber>
    </recommendedName>
</protein>
<dbReference type="EC" id="2.4.2.52" evidence="5"/>
<dbReference type="PANTHER" id="PTHR30201:SF2">
    <property type="entry name" value="2-(5''-TRIPHOSPHORIBOSYL)-3'-DEPHOSPHOCOENZYME-A SYNTHASE"/>
    <property type="match status" value="1"/>
</dbReference>
<accession>A0A1T5JAJ5</accession>
<sequence length="291" mass="32701">MTDRNNFAKEIEAIAVRSLLYEVAATPKPGLVDRNDNGAHSDMDFFTFIDSSSVLGETFYLCTLAGIEHDGNIDALLDTIRPIGICGEHRMFSITKKVNTHKGLIFSLGILSAVVGYLYGKDPNPIWCAYNICEKVKLMTKGLVERELTGRNIKNPLTYGEKLYMNYGVTGIRGEVASGFETVLKFSFPIFKKLMELKKGSLNERMIHVLLHLMSKTEDSNILGRHNYLMLQQVQARAKEIIELGGAFSDEGKREIEKFNSWCINKWVSPGGSADLLAITIMLYYIEKLKN</sequence>
<dbReference type="PANTHER" id="PTHR30201">
    <property type="entry name" value="TRIPHOSPHORIBOSYL-DEPHOSPHO-COA SYNTHASE"/>
    <property type="match status" value="1"/>
</dbReference>
<reference evidence="7 8" key="1">
    <citation type="submission" date="2017-02" db="EMBL/GenBank/DDBJ databases">
        <authorList>
            <person name="Peterson S.W."/>
        </authorList>
    </citation>
    <scope>NUCLEOTIDE SEQUENCE [LARGE SCALE GENOMIC DNA]</scope>
    <source>
        <strain evidence="7 8">M1</strain>
    </source>
</reference>
<evidence type="ECO:0000256" key="3">
    <source>
        <dbReference type="ARBA" id="ARBA00022741"/>
    </source>
</evidence>
<evidence type="ECO:0000256" key="4">
    <source>
        <dbReference type="ARBA" id="ARBA00022840"/>
    </source>
</evidence>
<dbReference type="GO" id="GO:0046917">
    <property type="term" value="F:triphosphoribosyl-dephospho-CoA synthase activity"/>
    <property type="evidence" value="ECO:0007669"/>
    <property type="project" value="UniProtKB-UniRule"/>
</dbReference>
<keyword evidence="6" id="KW-1133">Transmembrane helix</keyword>
<name>A0A1T5JAJ5_9FIRM</name>
<dbReference type="HAMAP" id="MF_00397">
    <property type="entry name" value="CitG"/>
    <property type="match status" value="1"/>
</dbReference>
<dbReference type="Gene3D" id="1.10.4200.10">
    <property type="entry name" value="Triphosphoribosyl-dephospho-CoA protein"/>
    <property type="match status" value="1"/>
</dbReference>
<dbReference type="NCBIfam" id="TIGR03125">
    <property type="entry name" value="citrate_citG"/>
    <property type="match status" value="1"/>
</dbReference>
<keyword evidence="2 5" id="KW-0808">Transferase</keyword>
<dbReference type="GO" id="GO:0051191">
    <property type="term" value="P:prosthetic group biosynthetic process"/>
    <property type="evidence" value="ECO:0007669"/>
    <property type="project" value="TreeGrafter"/>
</dbReference>
<comment type="catalytic activity">
    <reaction evidence="1 5">
        <text>3'-dephospho-CoA + ATP = 2'-(5''-triphospho-alpha-D-ribosyl)-3'-dephospho-CoA + adenine</text>
        <dbReference type="Rhea" id="RHEA:15117"/>
        <dbReference type="ChEBI" id="CHEBI:16708"/>
        <dbReference type="ChEBI" id="CHEBI:30616"/>
        <dbReference type="ChEBI" id="CHEBI:57328"/>
        <dbReference type="ChEBI" id="CHEBI:61378"/>
        <dbReference type="EC" id="2.4.2.52"/>
    </reaction>
</comment>
<dbReference type="InterPro" id="IPR002736">
    <property type="entry name" value="CitG"/>
</dbReference>
<dbReference type="RefSeq" id="WP_244282007.1">
    <property type="nucleotide sequence ID" value="NZ_FUZT01000002.1"/>
</dbReference>
<dbReference type="InterPro" id="IPR017551">
    <property type="entry name" value="TriPribosyl-deP-CoA_syn_CitG"/>
</dbReference>
<evidence type="ECO:0000256" key="1">
    <source>
        <dbReference type="ARBA" id="ARBA00001210"/>
    </source>
</evidence>
<dbReference type="AlphaFoldDB" id="A0A1T5JAJ5"/>
<keyword evidence="8" id="KW-1185">Reference proteome</keyword>
<comment type="similarity">
    <text evidence="5">Belongs to the CitG/MdcB family.</text>
</comment>
<dbReference type="Proteomes" id="UP000190285">
    <property type="component" value="Unassembled WGS sequence"/>
</dbReference>
<keyword evidence="4 5" id="KW-0067">ATP-binding</keyword>
<keyword evidence="3 5" id="KW-0547">Nucleotide-binding</keyword>
<dbReference type="Pfam" id="PF01874">
    <property type="entry name" value="CitG"/>
    <property type="match status" value="1"/>
</dbReference>
<dbReference type="EMBL" id="FUZT01000002">
    <property type="protein sequence ID" value="SKC48302.1"/>
    <property type="molecule type" value="Genomic_DNA"/>
</dbReference>
<proteinExistence type="inferred from homology"/>
<gene>
    <name evidence="5" type="primary">citG</name>
    <name evidence="7" type="ORF">SAMN02194393_01033</name>
</gene>
<evidence type="ECO:0000313" key="7">
    <source>
        <dbReference type="EMBL" id="SKC48302.1"/>
    </source>
</evidence>
<evidence type="ECO:0000313" key="8">
    <source>
        <dbReference type="Proteomes" id="UP000190285"/>
    </source>
</evidence>
<dbReference type="GO" id="GO:0005524">
    <property type="term" value="F:ATP binding"/>
    <property type="evidence" value="ECO:0007669"/>
    <property type="project" value="UniProtKB-KW"/>
</dbReference>
<dbReference type="STRING" id="36842.SAMN02194393_01033"/>
<keyword evidence="6" id="KW-0472">Membrane</keyword>